<accession>A0A067KM82</accession>
<reference evidence="1 2" key="1">
    <citation type="journal article" date="2014" name="PLoS ONE">
        <title>Global Analysis of Gene Expression Profiles in Physic Nut (Jatropha curcas L.) Seedlings Exposed to Salt Stress.</title>
        <authorList>
            <person name="Zhang L."/>
            <person name="Zhang C."/>
            <person name="Wu P."/>
            <person name="Chen Y."/>
            <person name="Li M."/>
            <person name="Jiang H."/>
            <person name="Wu G."/>
        </authorList>
    </citation>
    <scope>NUCLEOTIDE SEQUENCE [LARGE SCALE GENOMIC DNA]</scope>
    <source>
        <strain evidence="2">cv. GZQX0401</strain>
        <tissue evidence="1">Young leaves</tissue>
    </source>
</reference>
<gene>
    <name evidence="1" type="ORF">JCGZ_06800</name>
</gene>
<protein>
    <submittedName>
        <fullName evidence="1">Uncharacterized protein</fullName>
    </submittedName>
</protein>
<sequence length="106" mass="12102">MRKRESGSKRKSKIINYLSLDSQVRKIKPQWSNKKKRSPNRMIDIHKKEESAAAAAASSSSTFSGNYLPCLSEIAIPEPIPDFSAIDWDENSAINFFDDIPQFDYF</sequence>
<dbReference type="EMBL" id="KK914408">
    <property type="protein sequence ID" value="KDP37346.1"/>
    <property type="molecule type" value="Genomic_DNA"/>
</dbReference>
<evidence type="ECO:0000313" key="1">
    <source>
        <dbReference type="EMBL" id="KDP37346.1"/>
    </source>
</evidence>
<proteinExistence type="predicted"/>
<name>A0A067KM82_JATCU</name>
<dbReference type="AlphaFoldDB" id="A0A067KM82"/>
<dbReference type="Proteomes" id="UP000027138">
    <property type="component" value="Unassembled WGS sequence"/>
</dbReference>
<organism evidence="1 2">
    <name type="scientific">Jatropha curcas</name>
    <name type="common">Barbados nut</name>
    <dbReference type="NCBI Taxonomy" id="180498"/>
    <lineage>
        <taxon>Eukaryota</taxon>
        <taxon>Viridiplantae</taxon>
        <taxon>Streptophyta</taxon>
        <taxon>Embryophyta</taxon>
        <taxon>Tracheophyta</taxon>
        <taxon>Spermatophyta</taxon>
        <taxon>Magnoliopsida</taxon>
        <taxon>eudicotyledons</taxon>
        <taxon>Gunneridae</taxon>
        <taxon>Pentapetalae</taxon>
        <taxon>rosids</taxon>
        <taxon>fabids</taxon>
        <taxon>Malpighiales</taxon>
        <taxon>Euphorbiaceae</taxon>
        <taxon>Crotonoideae</taxon>
        <taxon>Jatropheae</taxon>
        <taxon>Jatropha</taxon>
    </lineage>
</organism>
<evidence type="ECO:0000313" key="2">
    <source>
        <dbReference type="Proteomes" id="UP000027138"/>
    </source>
</evidence>
<keyword evidence="2" id="KW-1185">Reference proteome</keyword>